<comment type="caution">
    <text evidence="1">The sequence shown here is derived from an EMBL/GenBank/DDBJ whole genome shotgun (WGS) entry which is preliminary data.</text>
</comment>
<accession>A0ABD3BI30</accession>
<dbReference type="AlphaFoldDB" id="A0ABD3BI30"/>
<name>A0ABD3BI30_9LAMI</name>
<sequence>MSEIINKEPAGPLFSGDDIGNLLSKAKEPVGPFLDGEDIGHILSKANFIPPKPCNPEKNKLKKVAMHDDEDPRGLDELFPDIPHDCVLPQPVDLGPCWICDGPHSRFICDLLDICPIDRKVPERYKVACDFCCKDAINVINGKCPCGSKTGRVVDKVQMYYGLLHSRFMFQDAKPVAFDGKLGTKRDLMKLKGGY</sequence>
<proteinExistence type="predicted"/>
<dbReference type="EMBL" id="JAVIJP010000087">
    <property type="protein sequence ID" value="KAL3617093.1"/>
    <property type="molecule type" value="Genomic_DNA"/>
</dbReference>
<evidence type="ECO:0000313" key="2">
    <source>
        <dbReference type="Proteomes" id="UP001632038"/>
    </source>
</evidence>
<protein>
    <submittedName>
        <fullName evidence="1">Uncharacterized protein</fullName>
    </submittedName>
</protein>
<gene>
    <name evidence="1" type="ORF">CASFOL_039487</name>
</gene>
<keyword evidence="2" id="KW-1185">Reference proteome</keyword>
<evidence type="ECO:0000313" key="1">
    <source>
        <dbReference type="EMBL" id="KAL3617093.1"/>
    </source>
</evidence>
<organism evidence="1 2">
    <name type="scientific">Castilleja foliolosa</name>
    <dbReference type="NCBI Taxonomy" id="1961234"/>
    <lineage>
        <taxon>Eukaryota</taxon>
        <taxon>Viridiplantae</taxon>
        <taxon>Streptophyta</taxon>
        <taxon>Embryophyta</taxon>
        <taxon>Tracheophyta</taxon>
        <taxon>Spermatophyta</taxon>
        <taxon>Magnoliopsida</taxon>
        <taxon>eudicotyledons</taxon>
        <taxon>Gunneridae</taxon>
        <taxon>Pentapetalae</taxon>
        <taxon>asterids</taxon>
        <taxon>lamiids</taxon>
        <taxon>Lamiales</taxon>
        <taxon>Orobanchaceae</taxon>
        <taxon>Pedicularideae</taxon>
        <taxon>Castillejinae</taxon>
        <taxon>Castilleja</taxon>
    </lineage>
</organism>
<reference evidence="2" key="1">
    <citation type="journal article" date="2024" name="IScience">
        <title>Strigolactones Initiate the Formation of Haustorium-like Structures in Castilleja.</title>
        <authorList>
            <person name="Buerger M."/>
            <person name="Peterson D."/>
            <person name="Chory J."/>
        </authorList>
    </citation>
    <scope>NUCLEOTIDE SEQUENCE [LARGE SCALE GENOMIC DNA]</scope>
</reference>
<dbReference type="Proteomes" id="UP001632038">
    <property type="component" value="Unassembled WGS sequence"/>
</dbReference>